<dbReference type="PANTHER" id="PTHR11134">
    <property type="entry name" value="ADAPTOR COMPLEX SUBUNIT BETA FAMILY MEMBER"/>
    <property type="match status" value="1"/>
</dbReference>
<evidence type="ECO:0000313" key="8">
    <source>
        <dbReference type="Proteomes" id="UP000789405"/>
    </source>
</evidence>
<keyword evidence="4" id="KW-0653">Protein transport</keyword>
<dbReference type="InterPro" id="IPR016024">
    <property type="entry name" value="ARM-type_fold"/>
</dbReference>
<organism evidence="7 8">
    <name type="scientific">Dentiscutata erythropus</name>
    <dbReference type="NCBI Taxonomy" id="1348616"/>
    <lineage>
        <taxon>Eukaryota</taxon>
        <taxon>Fungi</taxon>
        <taxon>Fungi incertae sedis</taxon>
        <taxon>Mucoromycota</taxon>
        <taxon>Glomeromycotina</taxon>
        <taxon>Glomeromycetes</taxon>
        <taxon>Diversisporales</taxon>
        <taxon>Gigasporaceae</taxon>
        <taxon>Dentiscutata</taxon>
    </lineage>
</organism>
<evidence type="ECO:0000256" key="4">
    <source>
        <dbReference type="ARBA" id="ARBA00022927"/>
    </source>
</evidence>
<dbReference type="InterPro" id="IPR026739">
    <property type="entry name" value="AP_beta"/>
</dbReference>
<dbReference type="Pfam" id="PF01602">
    <property type="entry name" value="Adaptin_N"/>
    <property type="match status" value="1"/>
</dbReference>
<keyword evidence="8" id="KW-1185">Reference proteome</keyword>
<evidence type="ECO:0000256" key="3">
    <source>
        <dbReference type="ARBA" id="ARBA00022448"/>
    </source>
</evidence>
<evidence type="ECO:0000259" key="6">
    <source>
        <dbReference type="Pfam" id="PF01602"/>
    </source>
</evidence>
<comment type="similarity">
    <text evidence="2">Belongs to the adaptor complexes large subunit family.</text>
</comment>
<comment type="subcellular location">
    <subcellularLocation>
        <location evidence="1">Endomembrane system</location>
    </subcellularLocation>
</comment>
<dbReference type="GO" id="GO:0006886">
    <property type="term" value="P:intracellular protein transport"/>
    <property type="evidence" value="ECO:0007669"/>
    <property type="project" value="InterPro"/>
</dbReference>
<keyword evidence="5" id="KW-0472">Membrane</keyword>
<evidence type="ECO:0000313" key="7">
    <source>
        <dbReference type="EMBL" id="CAG8786689.1"/>
    </source>
</evidence>
<gene>
    <name evidence="7" type="ORF">DERYTH_LOCUS20558</name>
</gene>
<name>A0A9N9P3H6_9GLOM</name>
<dbReference type="OrthoDB" id="5598277at2759"/>
<feature type="non-terminal residue" evidence="7">
    <location>
        <position position="233"/>
    </location>
</feature>
<dbReference type="SUPFAM" id="SSF48371">
    <property type="entry name" value="ARM repeat"/>
    <property type="match status" value="1"/>
</dbReference>
<feature type="domain" description="Clathrin/coatomer adaptor adaptin-like N-terminal" evidence="6">
    <location>
        <begin position="2"/>
        <end position="85"/>
    </location>
</feature>
<dbReference type="GO" id="GO:0012505">
    <property type="term" value="C:endomembrane system"/>
    <property type="evidence" value="ECO:0007669"/>
    <property type="project" value="UniProtKB-SubCell"/>
</dbReference>
<dbReference type="InterPro" id="IPR011989">
    <property type="entry name" value="ARM-like"/>
</dbReference>
<proteinExistence type="inferred from homology"/>
<keyword evidence="3" id="KW-0813">Transport</keyword>
<evidence type="ECO:0000256" key="5">
    <source>
        <dbReference type="ARBA" id="ARBA00023136"/>
    </source>
</evidence>
<accession>A0A9N9P3H6</accession>
<evidence type="ECO:0000256" key="2">
    <source>
        <dbReference type="ARBA" id="ARBA00006613"/>
    </source>
</evidence>
<dbReference type="InterPro" id="IPR002553">
    <property type="entry name" value="Clathrin/coatomer_adapt-like_N"/>
</dbReference>
<evidence type="ECO:0000256" key="1">
    <source>
        <dbReference type="ARBA" id="ARBA00004308"/>
    </source>
</evidence>
<dbReference type="EMBL" id="CAJVPY010024429">
    <property type="protein sequence ID" value="CAG8786689.1"/>
    <property type="molecule type" value="Genomic_DNA"/>
</dbReference>
<dbReference type="GO" id="GO:0016192">
    <property type="term" value="P:vesicle-mediated transport"/>
    <property type="evidence" value="ECO:0007669"/>
    <property type="project" value="InterPro"/>
</dbReference>
<sequence length="233" mass="26300">TLLSSGHEVQYVSLCNILLIIQLRPEVLRNNIKVFFYKYNNPIYVKLAKLEIMFRLANVDQALSELKEYATEIDVSVRSIVQEAIVVIKSIIGILCENLDNLYEPEAKATMIWIIGQYADRIENSDVLLDGFLFTFLPIAGQELIPKVLNRQHEMLIIQIYVTEDIFTGTVVLSDKPQISTESDNMEPAYPGQQQQQPNLLDSGIDNLASLGINPNPCNVDVENYVGDLLLDL</sequence>
<dbReference type="AlphaFoldDB" id="A0A9N9P3H6"/>
<dbReference type="Gene3D" id="1.25.10.10">
    <property type="entry name" value="Leucine-rich Repeat Variant"/>
    <property type="match status" value="1"/>
</dbReference>
<reference evidence="7" key="1">
    <citation type="submission" date="2021-06" db="EMBL/GenBank/DDBJ databases">
        <authorList>
            <person name="Kallberg Y."/>
            <person name="Tangrot J."/>
            <person name="Rosling A."/>
        </authorList>
    </citation>
    <scope>NUCLEOTIDE SEQUENCE</scope>
    <source>
        <strain evidence="7">MA453B</strain>
    </source>
</reference>
<dbReference type="GO" id="GO:0030117">
    <property type="term" value="C:membrane coat"/>
    <property type="evidence" value="ECO:0007669"/>
    <property type="project" value="InterPro"/>
</dbReference>
<protein>
    <submittedName>
        <fullName evidence="7">14973_t:CDS:1</fullName>
    </submittedName>
</protein>
<dbReference type="Proteomes" id="UP000789405">
    <property type="component" value="Unassembled WGS sequence"/>
</dbReference>
<comment type="caution">
    <text evidence="7">The sequence shown here is derived from an EMBL/GenBank/DDBJ whole genome shotgun (WGS) entry which is preliminary data.</text>
</comment>